<dbReference type="Gene3D" id="3.30.160.360">
    <property type="match status" value="2"/>
</dbReference>
<evidence type="ECO:0008006" key="14">
    <source>
        <dbReference type="Google" id="ProtNLM"/>
    </source>
</evidence>
<protein>
    <recommendedName>
        <fullName evidence="14">FYR N-terminal domain-containing protein</fullName>
    </recommendedName>
</protein>
<dbReference type="GO" id="GO:0008270">
    <property type="term" value="F:zinc ion binding"/>
    <property type="evidence" value="ECO:0007669"/>
    <property type="project" value="UniProtKB-KW"/>
</dbReference>
<feature type="compositionally biased region" description="Polar residues" evidence="11">
    <location>
        <begin position="218"/>
        <end position="238"/>
    </location>
</feature>
<dbReference type="EMBL" id="KV419408">
    <property type="protein sequence ID" value="KZS92906.1"/>
    <property type="molecule type" value="Genomic_DNA"/>
</dbReference>
<feature type="compositionally biased region" description="Low complexity" evidence="11">
    <location>
        <begin position="261"/>
        <end position="301"/>
    </location>
</feature>
<dbReference type="InterPro" id="IPR003888">
    <property type="entry name" value="FYrich_N"/>
</dbReference>
<dbReference type="SMART" id="SM00542">
    <property type="entry name" value="FYRC"/>
    <property type="match status" value="2"/>
</dbReference>
<feature type="compositionally biased region" description="Low complexity" evidence="11">
    <location>
        <begin position="192"/>
        <end position="203"/>
    </location>
</feature>
<proteinExistence type="predicted"/>
<keyword evidence="2" id="KW-0597">Phosphoprotein</keyword>
<feature type="compositionally biased region" description="Polar residues" evidence="11">
    <location>
        <begin position="676"/>
        <end position="700"/>
    </location>
</feature>
<dbReference type="Pfam" id="PF05965">
    <property type="entry name" value="FYRC"/>
    <property type="match status" value="2"/>
</dbReference>
<evidence type="ECO:0000256" key="4">
    <source>
        <dbReference type="ARBA" id="ARBA00022737"/>
    </source>
</evidence>
<dbReference type="STRING" id="1314777.A0A164U4C2"/>
<evidence type="ECO:0000256" key="5">
    <source>
        <dbReference type="ARBA" id="ARBA00022771"/>
    </source>
</evidence>
<feature type="compositionally biased region" description="Low complexity" evidence="11">
    <location>
        <begin position="39"/>
        <end position="52"/>
    </location>
</feature>
<keyword evidence="7" id="KW-0805">Transcription regulation</keyword>
<organism evidence="12 13">
    <name type="scientific">Sistotremastrum niveocremeum HHB9708</name>
    <dbReference type="NCBI Taxonomy" id="1314777"/>
    <lineage>
        <taxon>Eukaryota</taxon>
        <taxon>Fungi</taxon>
        <taxon>Dikarya</taxon>
        <taxon>Basidiomycota</taxon>
        <taxon>Agaricomycotina</taxon>
        <taxon>Agaricomycetes</taxon>
        <taxon>Sistotremastrales</taxon>
        <taxon>Sistotremastraceae</taxon>
        <taxon>Sertulicium</taxon>
        <taxon>Sertulicium niveocremeum</taxon>
    </lineage>
</organism>
<dbReference type="GO" id="GO:0005634">
    <property type="term" value="C:nucleus"/>
    <property type="evidence" value="ECO:0007669"/>
    <property type="project" value="UniProtKB-SubCell"/>
</dbReference>
<evidence type="ECO:0000313" key="12">
    <source>
        <dbReference type="EMBL" id="KZS92906.1"/>
    </source>
</evidence>
<keyword evidence="10" id="KW-0175">Coiled coil</keyword>
<dbReference type="PROSITE" id="PS51542">
    <property type="entry name" value="FYRN"/>
    <property type="match status" value="2"/>
</dbReference>
<evidence type="ECO:0000256" key="9">
    <source>
        <dbReference type="ARBA" id="ARBA00023242"/>
    </source>
</evidence>
<feature type="compositionally biased region" description="Low complexity" evidence="11">
    <location>
        <begin position="659"/>
        <end position="670"/>
    </location>
</feature>
<keyword evidence="5" id="KW-0863">Zinc-finger</keyword>
<accession>A0A164U4C2</accession>
<feature type="compositionally biased region" description="Basic and acidic residues" evidence="11">
    <location>
        <begin position="548"/>
        <end position="580"/>
    </location>
</feature>
<keyword evidence="3" id="KW-0479">Metal-binding</keyword>
<evidence type="ECO:0000256" key="7">
    <source>
        <dbReference type="ARBA" id="ARBA00023015"/>
    </source>
</evidence>
<evidence type="ECO:0000256" key="1">
    <source>
        <dbReference type="ARBA" id="ARBA00004123"/>
    </source>
</evidence>
<comment type="subcellular location">
    <subcellularLocation>
        <location evidence="1">Nucleus</location>
    </subcellularLocation>
</comment>
<keyword evidence="8" id="KW-0804">Transcription</keyword>
<feature type="region of interest" description="Disordered" evidence="11">
    <location>
        <begin position="657"/>
        <end position="718"/>
    </location>
</feature>
<keyword evidence="13" id="KW-1185">Reference proteome</keyword>
<name>A0A164U4C2_9AGAM</name>
<keyword evidence="9" id="KW-0539">Nucleus</keyword>
<feature type="region of interest" description="Disordered" evidence="11">
    <location>
        <begin position="546"/>
        <end position="642"/>
    </location>
</feature>
<sequence length="876" mass="96371">MASFSVPTLPPPPIQHRHQAMASASPDNHNHSHHHHEQQAQQQIPQQQLSSHAIASQPKTLPELEAKYGRLKRKYFEMEGRVKDEKREKEEVVLLNLRLKEERRSLLSRIEELERGSDHRFGNAYPNAYKPPEVALHNLAHLRQTLDSDDRDEAPDEPRKMSRHIGALSKKSRSTDDVEKSEPDHGALTVQASNAASSSTTTSAKKKSTRSSSKKTETFVQSAEPPQQPAATIVSSGGTRLRIKPPAPPQESQSQTRSHRQPSPQSAPSQGPLQPSGPQHLQAQSSPNQSHSQSPSQPQKQHPTKVESAPGDGISPISPLHSPPPGSSSQTIILAPGQLQPTAAQVRGPNPRASSLQRATKPKRLKPHTVTAKTFSVPMIPRDPRTSNPILPLNVGIMTVISLGEVCMREHFHTERYIFPVGYEVTRRYLSAVNANSDTTYNCKILEGPAGPVFQIIAHDMPAPIEAGTATGAWSGIVRAANLLRNRQHSNSVSGPDYFGLGQNTIKHLIQGLPNADKLRDYVWQNYLEGGPMGGRHAAVMPALPDDPNDHVYRPPAHEPMEVDHDKDHDHHVNEHKDSTPPEASTLEASSRNSSEHSLKHLVTTNSADDVHSTTSDTPPRPRSRQQPIKDEKNIPSNHKVPSSMASILNAYPEPEADVSMSSPVRSPRPAHSPLLSKTASSHGSPQITHGGDSPSTVGERSSLRSTDEPHLTKLPVIPRDGNGHPILPLEVSLVTVLSLGEICTRADYHNRRCIYPIGYEINRRWMSAIDPDADVIYNCKIMEGPEDQGPLFQVTALDQPKDQVLSNTSSGAWEGFLERAKAIRHQFPIAGDNGDEYFGLTNPTIRHMLQELPGAKELAYYEWKSYVEAGRSAKK</sequence>
<evidence type="ECO:0000256" key="8">
    <source>
        <dbReference type="ARBA" id="ARBA00023163"/>
    </source>
</evidence>
<keyword evidence="4" id="KW-0677">Repeat</keyword>
<evidence type="ECO:0000256" key="3">
    <source>
        <dbReference type="ARBA" id="ARBA00022723"/>
    </source>
</evidence>
<evidence type="ECO:0000313" key="13">
    <source>
        <dbReference type="Proteomes" id="UP000076722"/>
    </source>
</evidence>
<feature type="compositionally biased region" description="Basic and acidic residues" evidence="11">
    <location>
        <begin position="702"/>
        <end position="712"/>
    </location>
</feature>
<feature type="compositionally biased region" description="Polar residues" evidence="11">
    <location>
        <begin position="603"/>
        <end position="618"/>
    </location>
</feature>
<dbReference type="Pfam" id="PF05964">
    <property type="entry name" value="FYRN"/>
    <property type="match status" value="2"/>
</dbReference>
<reference evidence="12 13" key="1">
    <citation type="journal article" date="2016" name="Mol. Biol. Evol.">
        <title>Comparative Genomics of Early-Diverging Mushroom-Forming Fungi Provides Insights into the Origins of Lignocellulose Decay Capabilities.</title>
        <authorList>
            <person name="Nagy L.G."/>
            <person name="Riley R."/>
            <person name="Tritt A."/>
            <person name="Adam C."/>
            <person name="Daum C."/>
            <person name="Floudas D."/>
            <person name="Sun H."/>
            <person name="Yadav J.S."/>
            <person name="Pangilinan J."/>
            <person name="Larsson K.H."/>
            <person name="Matsuura K."/>
            <person name="Barry K."/>
            <person name="Labutti K."/>
            <person name="Kuo R."/>
            <person name="Ohm R.A."/>
            <person name="Bhattacharya S.S."/>
            <person name="Shirouzu T."/>
            <person name="Yoshinaga Y."/>
            <person name="Martin F.M."/>
            <person name="Grigoriev I.V."/>
            <person name="Hibbett D.S."/>
        </authorList>
    </citation>
    <scope>NUCLEOTIDE SEQUENCE [LARGE SCALE GENOMIC DNA]</scope>
    <source>
        <strain evidence="12 13">HHB9708</strain>
    </source>
</reference>
<evidence type="ECO:0000256" key="6">
    <source>
        <dbReference type="ARBA" id="ARBA00022833"/>
    </source>
</evidence>
<gene>
    <name evidence="12" type="ORF">SISNIDRAFT_454840</name>
</gene>
<dbReference type="Proteomes" id="UP000076722">
    <property type="component" value="Unassembled WGS sequence"/>
</dbReference>
<feature type="compositionally biased region" description="Basic and acidic residues" evidence="11">
    <location>
        <begin position="173"/>
        <end position="185"/>
    </location>
</feature>
<dbReference type="PROSITE" id="PS51543">
    <property type="entry name" value="FYRC"/>
    <property type="match status" value="2"/>
</dbReference>
<feature type="region of interest" description="Disordered" evidence="11">
    <location>
        <begin position="1"/>
        <end position="61"/>
    </location>
</feature>
<dbReference type="InterPro" id="IPR003889">
    <property type="entry name" value="FYrich_C"/>
</dbReference>
<dbReference type="PANTHER" id="PTHR45888">
    <property type="entry name" value="HL01030P-RELATED"/>
    <property type="match status" value="1"/>
</dbReference>
<feature type="region of interest" description="Disordered" evidence="11">
    <location>
        <begin position="147"/>
        <end position="367"/>
    </location>
</feature>
<evidence type="ECO:0000256" key="10">
    <source>
        <dbReference type="SAM" id="Coils"/>
    </source>
</evidence>
<feature type="coiled-coil region" evidence="10">
    <location>
        <begin position="82"/>
        <end position="116"/>
    </location>
</feature>
<dbReference type="SMART" id="SM00541">
    <property type="entry name" value="FYRN"/>
    <property type="match status" value="2"/>
</dbReference>
<evidence type="ECO:0000256" key="2">
    <source>
        <dbReference type="ARBA" id="ARBA00022553"/>
    </source>
</evidence>
<keyword evidence="6" id="KW-0862">Zinc</keyword>
<dbReference type="OrthoDB" id="285793at2759"/>
<dbReference type="PANTHER" id="PTHR45888:SF5">
    <property type="entry name" value="D4, ISOFORM A"/>
    <property type="match status" value="1"/>
</dbReference>
<dbReference type="AlphaFoldDB" id="A0A164U4C2"/>
<feature type="compositionally biased region" description="Basic residues" evidence="11">
    <location>
        <begin position="204"/>
        <end position="213"/>
    </location>
</feature>
<evidence type="ECO:0000256" key="11">
    <source>
        <dbReference type="SAM" id="MobiDB-lite"/>
    </source>
</evidence>